<accession>A0A7M7R6F0</accession>
<dbReference type="EnsemblMetazoa" id="XM_394155">
    <property type="protein sequence ID" value="XP_394155"/>
    <property type="gene ID" value="LOC410678"/>
</dbReference>
<reference evidence="6" key="2">
    <citation type="submission" date="2025-04" db="UniProtKB">
        <authorList>
            <consortium name="RefSeq"/>
        </authorList>
    </citation>
    <scope>IDENTIFICATION</scope>
    <source>
        <strain evidence="6">DH4</strain>
        <tissue evidence="6">Whole body</tissue>
    </source>
</reference>
<evidence type="ECO:0000256" key="1">
    <source>
        <dbReference type="ARBA" id="ARBA00006194"/>
    </source>
</evidence>
<dbReference type="InterPro" id="IPR001971">
    <property type="entry name" value="Ribosomal_uS11"/>
</dbReference>
<sequence>MISFILQSVTKNMILFNEKLITLPCLKFMNVRNIHLTSNIMKEFRSGFSKVRANTKRKNVVMEGEKAIDFIDVKSKSLFPDASTLYQFFDGVQYTQLHVINIKSSHNNTIMSLTDFKGSGIILHSAGLEGFKNTKKGTNIAAQQAAITFGTRVLNHGIKTVKLRIQGIGPGRMGAIKGLQLTELNIVSITDDTRVSWNPPRPRKQRRI</sequence>
<reference evidence="4" key="1">
    <citation type="submission" date="2021-01" db="UniProtKB">
        <authorList>
            <consortium name="EnsemblMetazoa"/>
        </authorList>
    </citation>
    <scope>IDENTIFICATION</scope>
    <source>
        <strain evidence="4">DH4</strain>
    </source>
</reference>
<dbReference type="InterPro" id="IPR036967">
    <property type="entry name" value="Ribosomal_uS11_sf"/>
</dbReference>
<evidence type="ECO:0000313" key="4">
    <source>
        <dbReference type="EnsemblMetazoa" id="XP_394155"/>
    </source>
</evidence>
<dbReference type="GO" id="GO:0003735">
    <property type="term" value="F:structural constituent of ribosome"/>
    <property type="evidence" value="ECO:0007669"/>
    <property type="project" value="InterPro"/>
</dbReference>
<comment type="similarity">
    <text evidence="1">Belongs to the universal ribosomal protein uS11 family.</text>
</comment>
<keyword evidence="2" id="KW-0689">Ribosomal protein</keyword>
<dbReference type="GO" id="GO:0005840">
    <property type="term" value="C:ribosome"/>
    <property type="evidence" value="ECO:0007669"/>
    <property type="project" value="UniProtKB-KW"/>
</dbReference>
<keyword evidence="3" id="KW-0687">Ribonucleoprotein</keyword>
<dbReference type="CTD" id="64963"/>
<dbReference type="GO" id="GO:0006412">
    <property type="term" value="P:translation"/>
    <property type="evidence" value="ECO:0007669"/>
    <property type="project" value="InterPro"/>
</dbReference>
<evidence type="ECO:0000313" key="5">
    <source>
        <dbReference type="Proteomes" id="UP000005203"/>
    </source>
</evidence>
<proteinExistence type="inferred from homology"/>
<dbReference type="SUPFAM" id="SSF53137">
    <property type="entry name" value="Translational machinery components"/>
    <property type="match status" value="1"/>
</dbReference>
<dbReference type="HAMAP" id="MF_01310">
    <property type="entry name" value="Ribosomal_uS11"/>
    <property type="match status" value="1"/>
</dbReference>
<organism evidence="4">
    <name type="scientific">Apis mellifera</name>
    <name type="common">Honeybee</name>
    <dbReference type="NCBI Taxonomy" id="7460"/>
    <lineage>
        <taxon>Eukaryota</taxon>
        <taxon>Metazoa</taxon>
        <taxon>Ecdysozoa</taxon>
        <taxon>Arthropoda</taxon>
        <taxon>Hexapoda</taxon>
        <taxon>Insecta</taxon>
        <taxon>Pterygota</taxon>
        <taxon>Neoptera</taxon>
        <taxon>Endopterygota</taxon>
        <taxon>Hymenoptera</taxon>
        <taxon>Apocrita</taxon>
        <taxon>Aculeata</taxon>
        <taxon>Apoidea</taxon>
        <taxon>Anthophila</taxon>
        <taxon>Apidae</taxon>
        <taxon>Apis</taxon>
    </lineage>
</organism>
<dbReference type="Pfam" id="PF00411">
    <property type="entry name" value="Ribosomal_S11"/>
    <property type="match status" value="1"/>
</dbReference>
<dbReference type="OrthoDB" id="1654884at2759"/>
<dbReference type="Gene3D" id="3.30.420.80">
    <property type="entry name" value="Ribosomal protein S11"/>
    <property type="match status" value="1"/>
</dbReference>
<dbReference type="PANTHER" id="PTHR11759">
    <property type="entry name" value="40S RIBOSOMAL PROTEIN S14/30S RIBOSOMAL PROTEIN S11"/>
    <property type="match status" value="1"/>
</dbReference>
<evidence type="ECO:0000256" key="2">
    <source>
        <dbReference type="ARBA" id="ARBA00022980"/>
    </source>
</evidence>
<accession>A0A8B9AX16</accession>
<reference evidence="5" key="3">
    <citation type="submission" date="2025-05" db="UniProtKB">
        <authorList>
            <consortium name="RefSeq"/>
        </authorList>
    </citation>
    <scope>NUCLEOTIDE SEQUENCE [LARGE SCALE GENOMIC DNA]</scope>
    <source>
        <strain evidence="5">DH4</strain>
    </source>
</reference>
<evidence type="ECO:0000256" key="3">
    <source>
        <dbReference type="ARBA" id="ARBA00023274"/>
    </source>
</evidence>
<dbReference type="Proteomes" id="UP000005203">
    <property type="component" value="Linkage group LG1"/>
</dbReference>
<dbReference type="RefSeq" id="XP_394155.4">
    <property type="nucleotide sequence ID" value="XM_394155.7"/>
</dbReference>
<dbReference type="GeneID" id="410678"/>
<dbReference type="GO" id="GO:1990904">
    <property type="term" value="C:ribonucleoprotein complex"/>
    <property type="evidence" value="ECO:0007669"/>
    <property type="project" value="UniProtKB-KW"/>
</dbReference>
<gene>
    <name evidence="6" type="primary">LOC410678</name>
</gene>
<protein>
    <submittedName>
        <fullName evidence="6">Uncharacterized protein LOC410678</fullName>
    </submittedName>
</protein>
<evidence type="ECO:0000313" key="6">
    <source>
        <dbReference type="RefSeq" id="XP_394155.4"/>
    </source>
</evidence>
<keyword evidence="5" id="KW-1185">Reference proteome</keyword>
<name>A0A7M7R6F0_APIME</name>
<dbReference type="AlphaFoldDB" id="A0A7M7R6F0"/>
<dbReference type="KEGG" id="ame:410678"/>